<reference evidence="7" key="1">
    <citation type="submission" date="2017-09" db="EMBL/GenBank/DDBJ databases">
        <authorList>
            <person name="Varghese N."/>
            <person name="Submissions S."/>
        </authorList>
    </citation>
    <scope>NUCLEOTIDE SEQUENCE [LARGE SCALE GENOMIC DNA]</scope>
    <source>
        <strain evidence="7">DSM 45537</strain>
    </source>
</reference>
<dbReference type="EMBL" id="OBEG01000001">
    <property type="protein sequence ID" value="SNY75039.1"/>
    <property type="molecule type" value="Genomic_DNA"/>
</dbReference>
<dbReference type="Gene3D" id="3.50.50.60">
    <property type="entry name" value="FAD/NAD(P)-binding domain"/>
    <property type="match status" value="2"/>
</dbReference>
<dbReference type="GO" id="GO:0004499">
    <property type="term" value="F:N,N-dimethylaniline monooxygenase activity"/>
    <property type="evidence" value="ECO:0007669"/>
    <property type="project" value="InterPro"/>
</dbReference>
<dbReference type="InterPro" id="IPR051209">
    <property type="entry name" value="FAD-bind_Monooxygenase_sf"/>
</dbReference>
<keyword evidence="3" id="KW-0274">FAD</keyword>
<dbReference type="PRINTS" id="PR00469">
    <property type="entry name" value="PNDRDTASEII"/>
</dbReference>
<keyword evidence="5" id="KW-1133">Transmembrane helix</keyword>
<dbReference type="STRING" id="1379680.GCA_001612615_00627"/>
<dbReference type="GO" id="GO:0050660">
    <property type="term" value="F:flavin adenine dinucleotide binding"/>
    <property type="evidence" value="ECO:0007669"/>
    <property type="project" value="InterPro"/>
</dbReference>
<keyword evidence="5" id="KW-0472">Membrane</keyword>
<dbReference type="InterPro" id="IPR020946">
    <property type="entry name" value="Flavin_mOase-like"/>
</dbReference>
<evidence type="ECO:0000313" key="6">
    <source>
        <dbReference type="EMBL" id="SNY75039.1"/>
    </source>
</evidence>
<name>A0A285KQX1_9NOCA</name>
<organism evidence="6 7">
    <name type="scientific">Nocardia amikacinitolerans</name>
    <dbReference type="NCBI Taxonomy" id="756689"/>
    <lineage>
        <taxon>Bacteria</taxon>
        <taxon>Bacillati</taxon>
        <taxon>Actinomycetota</taxon>
        <taxon>Actinomycetes</taxon>
        <taxon>Mycobacteriales</taxon>
        <taxon>Nocardiaceae</taxon>
        <taxon>Nocardia</taxon>
    </lineage>
</organism>
<dbReference type="AlphaFoldDB" id="A0A285KQX1"/>
<dbReference type="InterPro" id="IPR036188">
    <property type="entry name" value="FAD/NAD-bd_sf"/>
</dbReference>
<sequence>MSANREPAIAVIGAGMSGICMAITLLRAGFREVTIFEKSDRFGGTWRENTYPGLTCDVPSRFYQFRFAKNPDWSQFFAPGAEIEEYFTRVAHEFGLPGRTRFGAEVCGAEFENGRWTVTTARGERERYDFVLCATGILHHPRTPDLPGLADFAGAAFHSARWDHSVELTGKRVGVLGTGSTGVQIVTDLAGKAKPLTMFQRTAQWVAPLPNGRYSRLTRAAHRRYPVLDELGYAVTHRIFEFLMGALTEPGPKRKLVGGLCRANLRSVRDPALRAALTPEYEPMCKRLVISGGFYRAVQRPDVEVVTSAVDHLVPRGVVTADGRVHDLDVLVLATGFDAHAFMRPMGIVGVDGRTLEQAWADGPRAFETVALPGFPNMFLLIGPHSPVGNYPLTLIAETQAEHILGWIRRWRAREFDTVEPTEAATEHYYAQLRAALPETVWATGCQSWYLGKDGNPELWPWTPARHRALMARAPDPANYRFAGATK</sequence>
<dbReference type="PANTHER" id="PTHR42877">
    <property type="entry name" value="L-ORNITHINE N(5)-MONOOXYGENASE-RELATED"/>
    <property type="match status" value="1"/>
</dbReference>
<dbReference type="Proteomes" id="UP000219565">
    <property type="component" value="Unassembled WGS sequence"/>
</dbReference>
<feature type="transmembrane region" description="Helical" evidence="5">
    <location>
        <begin position="7"/>
        <end position="30"/>
    </location>
</feature>
<evidence type="ECO:0000256" key="1">
    <source>
        <dbReference type="ARBA" id="ARBA00010139"/>
    </source>
</evidence>
<evidence type="ECO:0000256" key="2">
    <source>
        <dbReference type="ARBA" id="ARBA00022630"/>
    </source>
</evidence>
<evidence type="ECO:0000256" key="4">
    <source>
        <dbReference type="ARBA" id="ARBA00023002"/>
    </source>
</evidence>
<comment type="similarity">
    <text evidence="1">Belongs to the FAD-binding monooxygenase family.</text>
</comment>
<dbReference type="RefSeq" id="WP_097243400.1">
    <property type="nucleotide sequence ID" value="NZ_OBEG01000001.1"/>
</dbReference>
<evidence type="ECO:0000313" key="7">
    <source>
        <dbReference type="Proteomes" id="UP000219565"/>
    </source>
</evidence>
<keyword evidence="5" id="KW-0812">Transmembrane</keyword>
<dbReference type="Pfam" id="PF00743">
    <property type="entry name" value="FMO-like"/>
    <property type="match status" value="1"/>
</dbReference>
<dbReference type="GO" id="GO:0050661">
    <property type="term" value="F:NADP binding"/>
    <property type="evidence" value="ECO:0007669"/>
    <property type="project" value="InterPro"/>
</dbReference>
<gene>
    <name evidence="6" type="ORF">SAMN04244553_0406</name>
</gene>
<accession>A0A285KQX1</accession>
<dbReference type="SUPFAM" id="SSF51905">
    <property type="entry name" value="FAD/NAD(P)-binding domain"/>
    <property type="match status" value="1"/>
</dbReference>
<evidence type="ECO:0000256" key="5">
    <source>
        <dbReference type="SAM" id="Phobius"/>
    </source>
</evidence>
<evidence type="ECO:0000256" key="3">
    <source>
        <dbReference type="ARBA" id="ARBA00022827"/>
    </source>
</evidence>
<keyword evidence="4" id="KW-0560">Oxidoreductase</keyword>
<dbReference type="PANTHER" id="PTHR42877:SF4">
    <property type="entry name" value="FAD_NAD(P)-BINDING DOMAIN-CONTAINING PROTEIN-RELATED"/>
    <property type="match status" value="1"/>
</dbReference>
<proteinExistence type="inferred from homology"/>
<dbReference type="OrthoDB" id="5168853at2"/>
<keyword evidence="2" id="KW-0285">Flavoprotein</keyword>
<keyword evidence="7" id="KW-1185">Reference proteome</keyword>
<protein>
    <submittedName>
        <fullName evidence="6">Predicted flavoprotein CzcO associated with the cation diffusion facilitator CzcD</fullName>
    </submittedName>
</protein>